<evidence type="ECO:0000313" key="2">
    <source>
        <dbReference type="EMBL" id="KAK3760577.1"/>
    </source>
</evidence>
<organism evidence="2 3">
    <name type="scientific">Elysia crispata</name>
    <name type="common">lettuce slug</name>
    <dbReference type="NCBI Taxonomy" id="231223"/>
    <lineage>
        <taxon>Eukaryota</taxon>
        <taxon>Metazoa</taxon>
        <taxon>Spiralia</taxon>
        <taxon>Lophotrochozoa</taxon>
        <taxon>Mollusca</taxon>
        <taxon>Gastropoda</taxon>
        <taxon>Heterobranchia</taxon>
        <taxon>Euthyneura</taxon>
        <taxon>Panpulmonata</taxon>
        <taxon>Sacoglossa</taxon>
        <taxon>Placobranchoidea</taxon>
        <taxon>Plakobranchidae</taxon>
        <taxon>Elysia</taxon>
    </lineage>
</organism>
<reference evidence="2" key="1">
    <citation type="journal article" date="2023" name="G3 (Bethesda)">
        <title>A reference genome for the long-term kleptoplast-retaining sea slug Elysia crispata morphotype clarki.</title>
        <authorList>
            <person name="Eastman K.E."/>
            <person name="Pendleton A.L."/>
            <person name="Shaikh M.A."/>
            <person name="Suttiyut T."/>
            <person name="Ogas R."/>
            <person name="Tomko P."/>
            <person name="Gavelis G."/>
            <person name="Widhalm J.R."/>
            <person name="Wisecaver J.H."/>
        </authorList>
    </citation>
    <scope>NUCLEOTIDE SEQUENCE</scope>
    <source>
        <strain evidence="2">ECLA1</strain>
    </source>
</reference>
<accession>A0AAE1D7V5</accession>
<feature type="signal peptide" evidence="1">
    <location>
        <begin position="1"/>
        <end position="30"/>
    </location>
</feature>
<feature type="chain" id="PRO_5042207331" evidence="1">
    <location>
        <begin position="31"/>
        <end position="234"/>
    </location>
</feature>
<evidence type="ECO:0000313" key="3">
    <source>
        <dbReference type="Proteomes" id="UP001283361"/>
    </source>
</evidence>
<name>A0AAE1D7V5_9GAST</name>
<protein>
    <submittedName>
        <fullName evidence="2">Uncharacterized protein</fullName>
    </submittedName>
</protein>
<evidence type="ECO:0000256" key="1">
    <source>
        <dbReference type="SAM" id="SignalP"/>
    </source>
</evidence>
<sequence length="234" mass="25418">MGIPDNFSRSAKRNWCKFLVCLGHFTPALGDPTNIRTYYSSKSDIRTVSLQMGTITGFIDVCQASKRRLGCFSSTTLSVLRSLNRHAGKCMFQNCRVLQFHIEAATKMADCVKCSIDNLNRLVSTLTSSGSKLSSNSLNAVLVSVWGSSAPIVYRLTPTLDQTNPLLLITITLETVIICVLSPPGVCLFGATLQGLTPIIRDAILTFRSITGLTIVDSPGAIQSLYLVYTVVIC</sequence>
<keyword evidence="3" id="KW-1185">Reference proteome</keyword>
<dbReference type="Proteomes" id="UP001283361">
    <property type="component" value="Unassembled WGS sequence"/>
</dbReference>
<comment type="caution">
    <text evidence="2">The sequence shown here is derived from an EMBL/GenBank/DDBJ whole genome shotgun (WGS) entry which is preliminary data.</text>
</comment>
<proteinExistence type="predicted"/>
<dbReference type="EMBL" id="JAWDGP010004972">
    <property type="protein sequence ID" value="KAK3760577.1"/>
    <property type="molecule type" value="Genomic_DNA"/>
</dbReference>
<gene>
    <name evidence="2" type="ORF">RRG08_022860</name>
</gene>
<keyword evidence="1" id="KW-0732">Signal</keyword>
<dbReference type="AlphaFoldDB" id="A0AAE1D7V5"/>